<evidence type="ECO:0000313" key="7">
    <source>
        <dbReference type="EMBL" id="ADV40089.1"/>
    </source>
</evidence>
<dbReference type="InterPro" id="IPR002018">
    <property type="entry name" value="CarbesteraseB"/>
</dbReference>
<keyword evidence="3 5" id="KW-0378">Hydrolase</keyword>
<dbReference type="PROSITE" id="PS00122">
    <property type="entry name" value="CARBOXYLESTERASE_B_1"/>
    <property type="match status" value="1"/>
</dbReference>
<proteinExistence type="evidence at transcript level"/>
<evidence type="ECO:0000256" key="3">
    <source>
        <dbReference type="ARBA" id="ARBA00022801"/>
    </source>
</evidence>
<dbReference type="PANTHER" id="PTHR43918">
    <property type="entry name" value="ACETYLCHOLINESTERASE"/>
    <property type="match status" value="1"/>
</dbReference>
<dbReference type="Gene3D" id="3.40.50.1820">
    <property type="entry name" value="alpha/beta hydrolase"/>
    <property type="match status" value="1"/>
</dbReference>
<keyword evidence="2" id="KW-0719">Serine esterase</keyword>
<dbReference type="PANTHER" id="PTHR43918:SF4">
    <property type="entry name" value="CARBOXYLIC ESTER HYDROLASE"/>
    <property type="match status" value="1"/>
</dbReference>
<feature type="non-terminal residue" evidence="7">
    <location>
        <position position="314"/>
    </location>
</feature>
<dbReference type="InterPro" id="IPR050654">
    <property type="entry name" value="AChE-related_enzymes"/>
</dbReference>
<accession>E7D145</accession>
<feature type="non-terminal residue" evidence="7">
    <location>
        <position position="1"/>
    </location>
</feature>
<dbReference type="EMBL" id="HQ005793">
    <property type="protein sequence ID" value="ADV40089.1"/>
    <property type="molecule type" value="mRNA"/>
</dbReference>
<keyword evidence="5" id="KW-0732">Signal</keyword>
<dbReference type="SMR" id="E7D145"/>
<dbReference type="SUPFAM" id="SSF53474">
    <property type="entry name" value="alpha/beta-Hydrolases"/>
    <property type="match status" value="1"/>
</dbReference>
<dbReference type="GO" id="GO:0019695">
    <property type="term" value="P:choline metabolic process"/>
    <property type="evidence" value="ECO:0007669"/>
    <property type="project" value="TreeGrafter"/>
</dbReference>
<evidence type="ECO:0000259" key="6">
    <source>
        <dbReference type="Pfam" id="PF00135"/>
    </source>
</evidence>
<dbReference type="EC" id="3.1.1.-" evidence="5"/>
<dbReference type="InterPro" id="IPR019819">
    <property type="entry name" value="Carboxylesterase_B_CS"/>
</dbReference>
<feature type="signal peptide" evidence="5">
    <location>
        <begin position="1"/>
        <end position="30"/>
    </location>
</feature>
<comment type="similarity">
    <text evidence="1 5">Belongs to the type-B carboxylesterase/lipase family.</text>
</comment>
<dbReference type="PROSITE" id="PS00941">
    <property type="entry name" value="CARBOXYLESTERASE_B_2"/>
    <property type="match status" value="1"/>
</dbReference>
<keyword evidence="4" id="KW-0325">Glycoprotein</keyword>
<reference evidence="7" key="1">
    <citation type="submission" date="2010-07" db="EMBL/GenBank/DDBJ databases">
        <title>Identification of Proteins Involved in Black Widow Spider Wrapping Silk Fibers.</title>
        <authorList>
            <person name="Nguyen A."/>
            <person name="Verduzco A."/>
            <person name="Vierra C."/>
        </authorList>
    </citation>
    <scope>NUCLEOTIDE SEQUENCE</scope>
</reference>
<name>E7D145_LATHE</name>
<dbReference type="GO" id="GO:0005886">
    <property type="term" value="C:plasma membrane"/>
    <property type="evidence" value="ECO:0007669"/>
    <property type="project" value="TreeGrafter"/>
</dbReference>
<evidence type="ECO:0000256" key="2">
    <source>
        <dbReference type="ARBA" id="ARBA00022487"/>
    </source>
</evidence>
<dbReference type="GO" id="GO:0005615">
    <property type="term" value="C:extracellular space"/>
    <property type="evidence" value="ECO:0007669"/>
    <property type="project" value="TreeGrafter"/>
</dbReference>
<feature type="chain" id="PRO_5005128324" description="Carboxylic ester hydrolase" evidence="5">
    <location>
        <begin position="31"/>
        <end position="314"/>
    </location>
</feature>
<evidence type="ECO:0000256" key="1">
    <source>
        <dbReference type="ARBA" id="ARBA00005964"/>
    </source>
</evidence>
<dbReference type="GO" id="GO:0006581">
    <property type="term" value="P:acetylcholine catabolic process"/>
    <property type="evidence" value="ECO:0007669"/>
    <property type="project" value="TreeGrafter"/>
</dbReference>
<dbReference type="Pfam" id="PF00135">
    <property type="entry name" value="COesterase"/>
    <property type="match status" value="1"/>
</dbReference>
<sequence>ARGLKFKMFTIKEFILHILCISILCEACYGQACNDDDDDSSPVVVTKNGKIFGKYVQVMDKNVSAFLGIPFAKPPVGDLRFKVSEPIESWNGTIIAKEKTPGCMQYSTREVGWVPPPTFNVSEDCLYLNVWLPPNCCCNSSFKLPVMAWIHGGGLYSGSAMLDMYDGGVMATLGEVIVVTFNYRLSVFGFLSLDSKDAPGNQGLHDQLLALKWIHEYISYFGGDPDSVTLFGESAGSLSVSLQMISPLSKNLFHRAIMESGSAAQPTKVFDPEEALDTAIKFSELVGCSISDSDENAIKRDIINCLKNKSADEL</sequence>
<dbReference type="AlphaFoldDB" id="E7D145"/>
<evidence type="ECO:0000256" key="5">
    <source>
        <dbReference type="RuleBase" id="RU361235"/>
    </source>
</evidence>
<evidence type="ECO:0000256" key="4">
    <source>
        <dbReference type="ARBA" id="ARBA00023180"/>
    </source>
</evidence>
<protein>
    <recommendedName>
        <fullName evidence="5">Carboxylic ester hydrolase</fullName>
        <ecNumber evidence="5">3.1.1.-</ecNumber>
    </recommendedName>
</protein>
<dbReference type="GO" id="GO:0003990">
    <property type="term" value="F:acetylcholinesterase activity"/>
    <property type="evidence" value="ECO:0007669"/>
    <property type="project" value="TreeGrafter"/>
</dbReference>
<dbReference type="InterPro" id="IPR029058">
    <property type="entry name" value="AB_hydrolase_fold"/>
</dbReference>
<feature type="domain" description="Carboxylesterase type B" evidence="6">
    <location>
        <begin position="41"/>
        <end position="314"/>
    </location>
</feature>
<dbReference type="InterPro" id="IPR019826">
    <property type="entry name" value="Carboxylesterase_B_AS"/>
</dbReference>
<organism evidence="7">
    <name type="scientific">Latrodectus hesperus</name>
    <name type="common">Western black widow spider</name>
    <dbReference type="NCBI Taxonomy" id="256737"/>
    <lineage>
        <taxon>Eukaryota</taxon>
        <taxon>Metazoa</taxon>
        <taxon>Ecdysozoa</taxon>
        <taxon>Arthropoda</taxon>
        <taxon>Chelicerata</taxon>
        <taxon>Arachnida</taxon>
        <taxon>Araneae</taxon>
        <taxon>Araneomorphae</taxon>
        <taxon>Entelegynae</taxon>
        <taxon>Araneoidea</taxon>
        <taxon>Theridiidae</taxon>
        <taxon>Latrodectus</taxon>
    </lineage>
</organism>